<keyword evidence="3" id="KW-1185">Reference proteome</keyword>
<evidence type="ECO:0000313" key="2">
    <source>
        <dbReference type="EMBL" id="KAJ7021926.1"/>
    </source>
</evidence>
<dbReference type="Pfam" id="PF10544">
    <property type="entry name" value="T5orf172"/>
    <property type="match status" value="1"/>
</dbReference>
<feature type="domain" description="Bacteriophage T5 Orf172 DNA-binding" evidence="1">
    <location>
        <begin position="102"/>
        <end position="179"/>
    </location>
</feature>
<gene>
    <name evidence="2" type="ORF">C8F04DRAFT_1194974</name>
</gene>
<proteinExistence type="predicted"/>
<reference evidence="2" key="1">
    <citation type="submission" date="2023-03" db="EMBL/GenBank/DDBJ databases">
        <title>Massive genome expansion in bonnet fungi (Mycena s.s.) driven by repeated elements and novel gene families across ecological guilds.</title>
        <authorList>
            <consortium name="Lawrence Berkeley National Laboratory"/>
            <person name="Harder C.B."/>
            <person name="Miyauchi S."/>
            <person name="Viragh M."/>
            <person name="Kuo A."/>
            <person name="Thoen E."/>
            <person name="Andreopoulos B."/>
            <person name="Lu D."/>
            <person name="Skrede I."/>
            <person name="Drula E."/>
            <person name="Henrissat B."/>
            <person name="Morin E."/>
            <person name="Kohler A."/>
            <person name="Barry K."/>
            <person name="LaButti K."/>
            <person name="Morin E."/>
            <person name="Salamov A."/>
            <person name="Lipzen A."/>
            <person name="Mereny Z."/>
            <person name="Hegedus B."/>
            <person name="Baldrian P."/>
            <person name="Stursova M."/>
            <person name="Weitz H."/>
            <person name="Taylor A."/>
            <person name="Grigoriev I.V."/>
            <person name="Nagy L.G."/>
            <person name="Martin F."/>
            <person name="Kauserud H."/>
        </authorList>
    </citation>
    <scope>NUCLEOTIDE SEQUENCE</scope>
    <source>
        <strain evidence="2">CBHHK200</strain>
    </source>
</reference>
<protein>
    <recommendedName>
        <fullName evidence="1">Bacteriophage T5 Orf172 DNA-binding domain-containing protein</fullName>
    </recommendedName>
</protein>
<name>A0AAD6S816_9AGAR</name>
<comment type="caution">
    <text evidence="2">The sequence shown here is derived from an EMBL/GenBank/DDBJ whole genome shotgun (WGS) entry which is preliminary data.</text>
</comment>
<dbReference type="EMBL" id="JARJCM010000220">
    <property type="protein sequence ID" value="KAJ7021926.1"/>
    <property type="molecule type" value="Genomic_DNA"/>
</dbReference>
<dbReference type="Proteomes" id="UP001218188">
    <property type="component" value="Unassembled WGS sequence"/>
</dbReference>
<sequence length="210" mass="24359">MLLRPIERSEVNYLAAEEALQALKRLLSLSLTANSSIMAPIRVNPKLATFVQAYNTNTHWIIPALPNTYTNDGGGYNYLLRRRLRSDVDDFHDGLITPAQLEARTEYKWGQTGRDIGERRREYRKCLQLYEIEWIASYTTPARKLTEALVHDEFRVDGFQVEFTDCSCGHRHREWFSLAPTGGNTGAALEYVFGRWMALLNNWNWRKEDL</sequence>
<evidence type="ECO:0000313" key="3">
    <source>
        <dbReference type="Proteomes" id="UP001218188"/>
    </source>
</evidence>
<accession>A0AAD6S816</accession>
<organism evidence="2 3">
    <name type="scientific">Mycena alexandri</name>
    <dbReference type="NCBI Taxonomy" id="1745969"/>
    <lineage>
        <taxon>Eukaryota</taxon>
        <taxon>Fungi</taxon>
        <taxon>Dikarya</taxon>
        <taxon>Basidiomycota</taxon>
        <taxon>Agaricomycotina</taxon>
        <taxon>Agaricomycetes</taxon>
        <taxon>Agaricomycetidae</taxon>
        <taxon>Agaricales</taxon>
        <taxon>Marasmiineae</taxon>
        <taxon>Mycenaceae</taxon>
        <taxon>Mycena</taxon>
    </lineage>
</organism>
<dbReference type="AlphaFoldDB" id="A0AAD6S816"/>
<evidence type="ECO:0000259" key="1">
    <source>
        <dbReference type="Pfam" id="PF10544"/>
    </source>
</evidence>
<dbReference type="InterPro" id="IPR018306">
    <property type="entry name" value="Phage_T5_Orf172_DNA-bd"/>
</dbReference>